<dbReference type="Proteomes" id="UP001165083">
    <property type="component" value="Unassembled WGS sequence"/>
</dbReference>
<evidence type="ECO:0000313" key="3">
    <source>
        <dbReference type="Proteomes" id="UP001165083"/>
    </source>
</evidence>
<dbReference type="EMBL" id="BSXW01000804">
    <property type="protein sequence ID" value="GMF29903.1"/>
    <property type="molecule type" value="Genomic_DNA"/>
</dbReference>
<dbReference type="AlphaFoldDB" id="A0A9W6X3N8"/>
<reference evidence="2" key="1">
    <citation type="submission" date="2023-04" db="EMBL/GenBank/DDBJ databases">
        <title>Phytophthora lilii NBRC 32176.</title>
        <authorList>
            <person name="Ichikawa N."/>
            <person name="Sato H."/>
            <person name="Tonouchi N."/>
        </authorList>
    </citation>
    <scope>NUCLEOTIDE SEQUENCE</scope>
    <source>
        <strain evidence="2">NBRC 32176</strain>
    </source>
</reference>
<protein>
    <submittedName>
        <fullName evidence="2">Unnamed protein product</fullName>
    </submittedName>
</protein>
<organism evidence="2 3">
    <name type="scientific">Phytophthora lilii</name>
    <dbReference type="NCBI Taxonomy" id="2077276"/>
    <lineage>
        <taxon>Eukaryota</taxon>
        <taxon>Sar</taxon>
        <taxon>Stramenopiles</taxon>
        <taxon>Oomycota</taxon>
        <taxon>Peronosporomycetes</taxon>
        <taxon>Peronosporales</taxon>
        <taxon>Peronosporaceae</taxon>
        <taxon>Phytophthora</taxon>
    </lineage>
</organism>
<feature type="region of interest" description="Disordered" evidence="1">
    <location>
        <begin position="319"/>
        <end position="338"/>
    </location>
</feature>
<gene>
    <name evidence="2" type="ORF">Plil01_001272700</name>
</gene>
<proteinExistence type="predicted"/>
<feature type="compositionally biased region" description="Basic residues" evidence="1">
    <location>
        <begin position="45"/>
        <end position="55"/>
    </location>
</feature>
<sequence>MAFAPTSTSGFVPIRPREGAYGLAASAALVPPAMPPLSAPQLTQPRRRGKVKGKTKPMTSSERGIKFRQRQQERQIALITDNEMLRQQVLRLQELRDMYKQKALSTPSSISGSSPMSFVMEYFNQFRIGLNVPGAPTTVLSSGKQRDFLNALVEPGTVFGGKPAAALILSIWERYSTFHSSVKLSFESAELITADKSSSVVVHGILHLRYSRRTIENVYPHAAAEEDLIQKLIGRQLHVRYRAQMHFNERGKLEAYEMAPDFVGALMEVLGNLRDCERVLGRALIKGHVLGEEPGPEIEGMEPVEILSDSDAEVEPQEALPSTCATVEEEETPRTSSQAMRLDYILS</sequence>
<comment type="caution">
    <text evidence="2">The sequence shown here is derived from an EMBL/GenBank/DDBJ whole genome shotgun (WGS) entry which is preliminary data.</text>
</comment>
<dbReference type="OrthoDB" id="64211at2759"/>
<feature type="region of interest" description="Disordered" evidence="1">
    <location>
        <begin position="34"/>
        <end position="63"/>
    </location>
</feature>
<evidence type="ECO:0000313" key="2">
    <source>
        <dbReference type="EMBL" id="GMF29903.1"/>
    </source>
</evidence>
<accession>A0A9W6X3N8</accession>
<evidence type="ECO:0000256" key="1">
    <source>
        <dbReference type="SAM" id="MobiDB-lite"/>
    </source>
</evidence>
<name>A0A9W6X3N8_9STRA</name>
<keyword evidence="3" id="KW-1185">Reference proteome</keyword>